<keyword evidence="4 15" id="KW-0479">Metal-binding</keyword>
<evidence type="ECO:0000256" key="7">
    <source>
        <dbReference type="ARBA" id="ARBA00022801"/>
    </source>
</evidence>
<evidence type="ECO:0000259" key="16">
    <source>
        <dbReference type="PROSITE" id="PS51066"/>
    </source>
</evidence>
<dbReference type="Pfam" id="PF06827">
    <property type="entry name" value="zf-FPG_IleRS"/>
    <property type="match status" value="1"/>
</dbReference>
<feature type="active site" description="Proton donor" evidence="15">
    <location>
        <position position="3"/>
    </location>
</feature>
<evidence type="ECO:0000256" key="1">
    <source>
        <dbReference type="ARBA" id="ARBA00001668"/>
    </source>
</evidence>
<comment type="catalytic activity">
    <reaction evidence="1 15">
        <text>Hydrolysis of DNA containing ring-opened 7-methylguanine residues, releasing 2,6-diamino-4-hydroxy-5-(N-methyl)formamidopyrimidine.</text>
        <dbReference type="EC" id="3.2.2.23"/>
    </reaction>
</comment>
<dbReference type="InterPro" id="IPR012319">
    <property type="entry name" value="FPG_cat"/>
</dbReference>
<dbReference type="SMART" id="SM01232">
    <property type="entry name" value="H2TH"/>
    <property type="match status" value="1"/>
</dbReference>
<evidence type="ECO:0000256" key="15">
    <source>
        <dbReference type="HAMAP-Rule" id="MF_00103"/>
    </source>
</evidence>
<feature type="binding site" evidence="15">
    <location>
        <position position="154"/>
    </location>
    <ligand>
        <name>DNA</name>
        <dbReference type="ChEBI" id="CHEBI:16991"/>
    </ligand>
</feature>
<evidence type="ECO:0000256" key="13">
    <source>
        <dbReference type="ARBA" id="ARBA00023295"/>
    </source>
</evidence>
<dbReference type="PROSITE" id="PS51066">
    <property type="entry name" value="ZF_FPG_2"/>
    <property type="match status" value="1"/>
</dbReference>
<dbReference type="NCBIfam" id="TIGR00577">
    <property type="entry name" value="fpg"/>
    <property type="match status" value="1"/>
</dbReference>
<feature type="active site" description="Proton donor; for beta-elimination activity" evidence="15">
    <location>
        <position position="59"/>
    </location>
</feature>
<comment type="caution">
    <text evidence="18">The sequence shown here is derived from an EMBL/GenBank/DDBJ whole genome shotgun (WGS) entry which is preliminary data.</text>
</comment>
<feature type="domain" description="FPG-type" evidence="16">
    <location>
        <begin position="239"/>
        <end position="273"/>
    </location>
</feature>
<keyword evidence="7 15" id="KW-0378">Hydrolase</keyword>
<evidence type="ECO:0000256" key="9">
    <source>
        <dbReference type="ARBA" id="ARBA00023125"/>
    </source>
</evidence>
<keyword evidence="12 15" id="KW-0511">Multifunctional enzyme</keyword>
<keyword evidence="6 15" id="KW-0863">Zinc-finger</keyword>
<dbReference type="GO" id="GO:0003684">
    <property type="term" value="F:damaged DNA binding"/>
    <property type="evidence" value="ECO:0007669"/>
    <property type="project" value="InterPro"/>
</dbReference>
<name>A0A1H2XUF1_ACIFE</name>
<evidence type="ECO:0000259" key="17">
    <source>
        <dbReference type="PROSITE" id="PS51068"/>
    </source>
</evidence>
<dbReference type="Pfam" id="PF01149">
    <property type="entry name" value="Fapy_DNA_glyco"/>
    <property type="match status" value="1"/>
</dbReference>
<dbReference type="InterPro" id="IPR015886">
    <property type="entry name" value="H2TH_FPG"/>
</dbReference>
<dbReference type="GO" id="GO:0003690">
    <property type="term" value="F:double-stranded DNA binding"/>
    <property type="evidence" value="ECO:0007669"/>
    <property type="project" value="UniProtKB-ARBA"/>
</dbReference>
<dbReference type="InterPro" id="IPR015887">
    <property type="entry name" value="DNA_glyclase_Znf_dom_DNA_BS"/>
</dbReference>
<organism evidence="18 19">
    <name type="scientific">Acidaminococcus fermentans</name>
    <dbReference type="NCBI Taxonomy" id="905"/>
    <lineage>
        <taxon>Bacteria</taxon>
        <taxon>Bacillati</taxon>
        <taxon>Bacillota</taxon>
        <taxon>Negativicutes</taxon>
        <taxon>Acidaminococcales</taxon>
        <taxon>Acidaminococcaceae</taxon>
        <taxon>Acidaminococcus</taxon>
    </lineage>
</organism>
<dbReference type="HAMAP" id="MF_00103">
    <property type="entry name" value="Fapy_DNA_glycosyl"/>
    <property type="match status" value="1"/>
</dbReference>
<proteinExistence type="inferred from homology"/>
<comment type="caution">
    <text evidence="15">Lacks conserved residue(s) required for the propagation of feature annotation.</text>
</comment>
<dbReference type="GO" id="GO:0034039">
    <property type="term" value="F:8-oxo-7,8-dihydroguanine DNA N-glycosylase activity"/>
    <property type="evidence" value="ECO:0007669"/>
    <property type="project" value="TreeGrafter"/>
</dbReference>
<dbReference type="SUPFAM" id="SSF46946">
    <property type="entry name" value="S13-like H2TH domain"/>
    <property type="match status" value="1"/>
</dbReference>
<dbReference type="EC" id="3.2.2.23" evidence="15"/>
<dbReference type="PANTHER" id="PTHR22993:SF9">
    <property type="entry name" value="FORMAMIDOPYRIMIDINE-DNA GLYCOSYLASE"/>
    <property type="match status" value="1"/>
</dbReference>
<dbReference type="GO" id="GO:0140078">
    <property type="term" value="F:class I DNA-(apurinic or apyrimidinic site) endonuclease activity"/>
    <property type="evidence" value="ECO:0007669"/>
    <property type="project" value="UniProtKB-EC"/>
</dbReference>
<evidence type="ECO:0000256" key="11">
    <source>
        <dbReference type="ARBA" id="ARBA00023239"/>
    </source>
</evidence>
<dbReference type="EC" id="4.2.99.18" evidence="15"/>
<comment type="cofactor">
    <cofactor evidence="15">
        <name>Zn(2+)</name>
        <dbReference type="ChEBI" id="CHEBI:29105"/>
    </cofactor>
    <text evidence="15">Binds 1 zinc ion per subunit.</text>
</comment>
<evidence type="ECO:0000256" key="8">
    <source>
        <dbReference type="ARBA" id="ARBA00022833"/>
    </source>
</evidence>
<evidence type="ECO:0000256" key="2">
    <source>
        <dbReference type="ARBA" id="ARBA00009409"/>
    </source>
</evidence>
<dbReference type="EMBL" id="FNOP01000009">
    <property type="protein sequence ID" value="SDW96523.1"/>
    <property type="molecule type" value="Genomic_DNA"/>
</dbReference>
<accession>A0A1H2XUF1</accession>
<dbReference type="InterPro" id="IPR010979">
    <property type="entry name" value="Ribosomal_uS13-like_H2TH"/>
</dbReference>
<dbReference type="InterPro" id="IPR020629">
    <property type="entry name" value="FPG_Glyclase"/>
</dbReference>
<dbReference type="FunFam" id="1.10.8.50:FF:000003">
    <property type="entry name" value="Formamidopyrimidine-DNA glycosylase"/>
    <property type="match status" value="1"/>
</dbReference>
<dbReference type="InterPro" id="IPR010663">
    <property type="entry name" value="Znf_FPG/IleRS"/>
</dbReference>
<evidence type="ECO:0000256" key="3">
    <source>
        <dbReference type="ARBA" id="ARBA00011245"/>
    </source>
</evidence>
<dbReference type="InterPro" id="IPR000214">
    <property type="entry name" value="Znf_DNA_glyclase/AP_lyase"/>
</dbReference>
<protein>
    <recommendedName>
        <fullName evidence="15">Formamidopyrimidine-DNA glycosylase</fullName>
        <shortName evidence="15">Fapy-DNA glycosylase</shortName>
        <ecNumber evidence="15">3.2.2.23</ecNumber>
    </recommendedName>
    <alternativeName>
        <fullName evidence="15">DNA-(apurinic or apyrimidinic site) lyase MutM</fullName>
        <shortName evidence="15">AP lyase MutM</shortName>
        <ecNumber evidence="15">4.2.99.18</ecNumber>
    </alternativeName>
</protein>
<feature type="binding site" evidence="15">
    <location>
        <position position="112"/>
    </location>
    <ligand>
        <name>DNA</name>
        <dbReference type="ChEBI" id="CHEBI:16991"/>
    </ligand>
</feature>
<keyword evidence="13 15" id="KW-0326">Glycosidase</keyword>
<dbReference type="RefSeq" id="WP_074706403.1">
    <property type="nucleotide sequence ID" value="NZ_FNOP01000009.1"/>
</dbReference>
<dbReference type="SUPFAM" id="SSF81624">
    <property type="entry name" value="N-terminal domain of MutM-like DNA repair proteins"/>
    <property type="match status" value="1"/>
</dbReference>
<dbReference type="InterPro" id="IPR035937">
    <property type="entry name" value="FPG_N"/>
</dbReference>
<evidence type="ECO:0000256" key="6">
    <source>
        <dbReference type="ARBA" id="ARBA00022771"/>
    </source>
</evidence>
<dbReference type="PROSITE" id="PS51068">
    <property type="entry name" value="FPG_CAT"/>
    <property type="match status" value="1"/>
</dbReference>
<dbReference type="CDD" id="cd08966">
    <property type="entry name" value="EcFpg-like_N"/>
    <property type="match status" value="1"/>
</dbReference>
<dbReference type="Gene3D" id="3.20.190.10">
    <property type="entry name" value="MutM-like, N-terminal"/>
    <property type="match status" value="1"/>
</dbReference>
<evidence type="ECO:0000313" key="19">
    <source>
        <dbReference type="Proteomes" id="UP000182379"/>
    </source>
</evidence>
<evidence type="ECO:0000256" key="4">
    <source>
        <dbReference type="ARBA" id="ARBA00022723"/>
    </source>
</evidence>
<keyword evidence="10 15" id="KW-0234">DNA repair</keyword>
<dbReference type="PROSITE" id="PS01242">
    <property type="entry name" value="ZF_FPG_1"/>
    <property type="match status" value="1"/>
</dbReference>
<feature type="active site" description="Schiff-base intermediate with DNA" evidence="15">
    <location>
        <position position="2"/>
    </location>
</feature>
<evidence type="ECO:0000256" key="12">
    <source>
        <dbReference type="ARBA" id="ARBA00023268"/>
    </source>
</evidence>
<comment type="function">
    <text evidence="15">Involved in base excision repair of DNA damaged by oxidation or by mutagenic agents. Acts as DNA glycosylase that recognizes and removes damaged bases. Has a preference for oxidized purines, such as 7,8-dihydro-8-oxoguanine (8-oxoG). Has AP (apurinic/apyrimidinic) lyase activity and introduces nicks in the DNA strand. Cleaves the DNA backbone by beta-delta elimination to generate a single-strand break at the site of the removed base with both 3'- and 5'-phosphates.</text>
</comment>
<evidence type="ECO:0000256" key="5">
    <source>
        <dbReference type="ARBA" id="ARBA00022763"/>
    </source>
</evidence>
<dbReference type="PANTHER" id="PTHR22993">
    <property type="entry name" value="FORMAMIDOPYRIMIDINE-DNA GLYCOSYLASE"/>
    <property type="match status" value="1"/>
</dbReference>
<comment type="catalytic activity">
    <reaction evidence="14 15">
        <text>2'-deoxyribonucleotide-(2'-deoxyribose 5'-phosphate)-2'-deoxyribonucleotide-DNA = a 3'-end 2'-deoxyribonucleotide-(2,3-dehydro-2,3-deoxyribose 5'-phosphate)-DNA + a 5'-end 5'-phospho-2'-deoxyribonucleoside-DNA + H(+)</text>
        <dbReference type="Rhea" id="RHEA:66592"/>
        <dbReference type="Rhea" id="RHEA-COMP:13180"/>
        <dbReference type="Rhea" id="RHEA-COMP:16897"/>
        <dbReference type="Rhea" id="RHEA-COMP:17067"/>
        <dbReference type="ChEBI" id="CHEBI:15378"/>
        <dbReference type="ChEBI" id="CHEBI:136412"/>
        <dbReference type="ChEBI" id="CHEBI:157695"/>
        <dbReference type="ChEBI" id="CHEBI:167181"/>
        <dbReference type="EC" id="4.2.99.18"/>
    </reaction>
</comment>
<dbReference type="Pfam" id="PF06831">
    <property type="entry name" value="H2TH"/>
    <property type="match status" value="1"/>
</dbReference>
<keyword evidence="8 15" id="KW-0862">Zinc</keyword>
<dbReference type="SMART" id="SM00898">
    <property type="entry name" value="Fapy_DNA_glyco"/>
    <property type="match status" value="1"/>
</dbReference>
<evidence type="ECO:0000256" key="14">
    <source>
        <dbReference type="ARBA" id="ARBA00044632"/>
    </source>
</evidence>
<evidence type="ECO:0000256" key="10">
    <source>
        <dbReference type="ARBA" id="ARBA00023204"/>
    </source>
</evidence>
<reference evidence="18 19" key="1">
    <citation type="submission" date="2016-10" db="EMBL/GenBank/DDBJ databases">
        <authorList>
            <person name="Varghese N."/>
            <person name="Submissions S."/>
        </authorList>
    </citation>
    <scope>NUCLEOTIDE SEQUENCE [LARGE SCALE GENOMIC DNA]</scope>
    <source>
        <strain evidence="18 19">WCC6</strain>
    </source>
</reference>
<evidence type="ECO:0000313" key="18">
    <source>
        <dbReference type="EMBL" id="SDW96523.1"/>
    </source>
</evidence>
<feature type="active site" description="Proton donor; for delta-elimination activity" evidence="15">
    <location>
        <position position="263"/>
    </location>
</feature>
<dbReference type="SUPFAM" id="SSF57716">
    <property type="entry name" value="Glucocorticoid receptor-like (DNA-binding domain)"/>
    <property type="match status" value="1"/>
</dbReference>
<feature type="domain" description="Formamidopyrimidine-DNA glycosylase catalytic" evidence="17">
    <location>
        <begin position="2"/>
        <end position="115"/>
    </location>
</feature>
<comment type="subunit">
    <text evidence="3 15">Monomer.</text>
</comment>
<dbReference type="NCBIfam" id="NF002211">
    <property type="entry name" value="PRK01103.1"/>
    <property type="match status" value="1"/>
</dbReference>
<dbReference type="Proteomes" id="UP000182379">
    <property type="component" value="Unassembled WGS sequence"/>
</dbReference>
<dbReference type="AlphaFoldDB" id="A0A1H2XUF1"/>
<dbReference type="GO" id="GO:0008270">
    <property type="term" value="F:zinc ion binding"/>
    <property type="evidence" value="ECO:0007669"/>
    <property type="project" value="UniProtKB-UniRule"/>
</dbReference>
<comment type="similarity">
    <text evidence="2 15">Belongs to the FPG family.</text>
</comment>
<keyword evidence="11 15" id="KW-0456">Lyase</keyword>
<sequence>MPELPEVEQVRISLLPHIVGKTIEKVRVDLPKMILHPDPDAFARRLQGARFTGVRRRGKYLGLELEGGDWLLVHLRMTGALLALPKDQQEPPYTRMAFFLSGRENLYFTDIRTFGVAALVGEDGWRDKGYESLGPEPLEPALTAEYFRARAKGKTMVVKGFILDQSVIAGLGNIYADEALFAAGIRPTRRVNRLTRKEWEALTLGVRAVIHQGLEHHGTTFRNYQDADGKMGDNSRYLQVYHRKGLPCRRCGTLLKQIKVAGRGSVYCPHCQK</sequence>
<keyword evidence="5 15" id="KW-0227">DNA damage</keyword>
<dbReference type="GO" id="GO:0006284">
    <property type="term" value="P:base-excision repair"/>
    <property type="evidence" value="ECO:0007669"/>
    <property type="project" value="InterPro"/>
</dbReference>
<keyword evidence="9 15" id="KW-0238">DNA-binding</keyword>
<dbReference type="Gene3D" id="1.10.8.50">
    <property type="match status" value="1"/>
</dbReference>
<gene>
    <name evidence="15" type="primary">mutM</name>
    <name evidence="15" type="synonym">fpg</name>
    <name evidence="18" type="ORF">SAMN05216495_109103</name>
</gene>